<keyword evidence="3" id="KW-1185">Reference proteome</keyword>
<proteinExistence type="predicted"/>
<evidence type="ECO:0000313" key="3">
    <source>
        <dbReference type="Proteomes" id="UP001143347"/>
    </source>
</evidence>
<dbReference type="AlphaFoldDB" id="A0A9X3D5R6"/>
<dbReference type="RefSeq" id="WP_266062688.1">
    <property type="nucleotide sequence ID" value="NZ_JAPKFM010000017.1"/>
</dbReference>
<name>A0A9X3D5R6_9ACTN</name>
<feature type="region of interest" description="Disordered" evidence="1">
    <location>
        <begin position="33"/>
        <end position="52"/>
    </location>
</feature>
<dbReference type="Proteomes" id="UP001143347">
    <property type="component" value="Unassembled WGS sequence"/>
</dbReference>
<evidence type="ECO:0000256" key="1">
    <source>
        <dbReference type="SAM" id="MobiDB-lite"/>
    </source>
</evidence>
<feature type="compositionally biased region" description="Basic and acidic residues" evidence="1">
    <location>
        <begin position="36"/>
        <end position="52"/>
    </location>
</feature>
<comment type="caution">
    <text evidence="2">The sequence shown here is derived from an EMBL/GenBank/DDBJ whole genome shotgun (WGS) entry which is preliminary data.</text>
</comment>
<gene>
    <name evidence="2" type="ORF">OSB52_16075</name>
</gene>
<dbReference type="EMBL" id="JAPKFM010000017">
    <property type="protein sequence ID" value="MCX2965604.1"/>
    <property type="molecule type" value="Genomic_DNA"/>
</dbReference>
<reference evidence="2" key="1">
    <citation type="submission" date="2022-10" db="EMBL/GenBank/DDBJ databases">
        <title>WGS of marine actinomycetes from Thailand.</title>
        <authorList>
            <person name="Thawai C."/>
        </authorList>
    </citation>
    <scope>NUCLEOTIDE SEQUENCE</scope>
    <source>
        <strain evidence="2">SW21</strain>
    </source>
</reference>
<sequence length="52" mass="5947">MAWNDLDRAIGKALDERRPERKADTTKTYTSMADAFADHMTPKTKETTDDDD</sequence>
<organism evidence="2 3">
    <name type="scientific">Gordonia aquimaris</name>
    <dbReference type="NCBI Taxonomy" id="2984863"/>
    <lineage>
        <taxon>Bacteria</taxon>
        <taxon>Bacillati</taxon>
        <taxon>Actinomycetota</taxon>
        <taxon>Actinomycetes</taxon>
        <taxon>Mycobacteriales</taxon>
        <taxon>Gordoniaceae</taxon>
        <taxon>Gordonia</taxon>
    </lineage>
</organism>
<protein>
    <submittedName>
        <fullName evidence="2">Uncharacterized protein</fullName>
    </submittedName>
</protein>
<accession>A0A9X3D5R6</accession>
<evidence type="ECO:0000313" key="2">
    <source>
        <dbReference type="EMBL" id="MCX2965604.1"/>
    </source>
</evidence>